<proteinExistence type="predicted"/>
<organism evidence="4 5">
    <name type="scientific">Brachybacterium fresconis</name>
    <dbReference type="NCBI Taxonomy" id="173363"/>
    <lineage>
        <taxon>Bacteria</taxon>
        <taxon>Bacillati</taxon>
        <taxon>Actinomycetota</taxon>
        <taxon>Actinomycetes</taxon>
        <taxon>Micrococcales</taxon>
        <taxon>Dermabacteraceae</taxon>
        <taxon>Brachybacterium</taxon>
    </lineage>
</organism>
<keyword evidence="3" id="KW-1133">Transmembrane helix</keyword>
<dbReference type="InterPro" id="IPR029050">
    <property type="entry name" value="Immunoprotect_excell_Ig-like"/>
</dbReference>
<evidence type="ECO:0000313" key="5">
    <source>
        <dbReference type="Proteomes" id="UP000698222"/>
    </source>
</evidence>
<dbReference type="Proteomes" id="UP000698222">
    <property type="component" value="Unassembled WGS sequence"/>
</dbReference>
<dbReference type="EMBL" id="JAGIOC010000001">
    <property type="protein sequence ID" value="MBP2409296.1"/>
    <property type="molecule type" value="Genomic_DNA"/>
</dbReference>
<name>A0ABS4YKI3_9MICO</name>
<dbReference type="RefSeq" id="WP_209891008.1">
    <property type="nucleotide sequence ID" value="NZ_BAAAJV010000014.1"/>
</dbReference>
<evidence type="ECO:0000256" key="1">
    <source>
        <dbReference type="ARBA" id="ARBA00022729"/>
    </source>
</evidence>
<accession>A0ABS4YKI3</accession>
<gene>
    <name evidence="4" type="ORF">JOF44_002199</name>
</gene>
<sequence length="230" mass="24516">MNHTPRTEPLGSDDPTRMRSGSGSRSPLYLTVGCASVILGLILGVGGFFGVRAVTDEPTDPPGSRTSDSGGPTTTAVETAPVGRSASLPLRTTFPFVAPDKFPGTAEMALVEVDWDATDELVAFSEFNGEPESGSKYIMVTAEATYRGDGELTPFDWIGLQYVDADGEQHFRAYLLTELDAELPTSVSDGESFREAFVFEVPQGVTEGGHFVVLPDYTHGADEGVWIDAA</sequence>
<comment type="caution">
    <text evidence="4">The sequence shown here is derived from an EMBL/GenBank/DDBJ whole genome shotgun (WGS) entry which is preliminary data.</text>
</comment>
<feature type="compositionally biased region" description="Polar residues" evidence="2">
    <location>
        <begin position="64"/>
        <end position="77"/>
    </location>
</feature>
<evidence type="ECO:0000256" key="2">
    <source>
        <dbReference type="SAM" id="MobiDB-lite"/>
    </source>
</evidence>
<evidence type="ECO:0008006" key="6">
    <source>
        <dbReference type="Google" id="ProtNLM"/>
    </source>
</evidence>
<protein>
    <recommendedName>
        <fullName evidence="6">DUF4352 domain-containing protein</fullName>
    </recommendedName>
</protein>
<evidence type="ECO:0000313" key="4">
    <source>
        <dbReference type="EMBL" id="MBP2409296.1"/>
    </source>
</evidence>
<evidence type="ECO:0000256" key="3">
    <source>
        <dbReference type="SAM" id="Phobius"/>
    </source>
</evidence>
<keyword evidence="3" id="KW-0812">Transmembrane</keyword>
<keyword evidence="5" id="KW-1185">Reference proteome</keyword>
<keyword evidence="3" id="KW-0472">Membrane</keyword>
<feature type="transmembrane region" description="Helical" evidence="3">
    <location>
        <begin position="28"/>
        <end position="51"/>
    </location>
</feature>
<feature type="region of interest" description="Disordered" evidence="2">
    <location>
        <begin position="1"/>
        <end position="25"/>
    </location>
</feature>
<dbReference type="Gene3D" id="2.60.40.1240">
    <property type="match status" value="1"/>
</dbReference>
<feature type="region of interest" description="Disordered" evidence="2">
    <location>
        <begin position="56"/>
        <end position="80"/>
    </location>
</feature>
<keyword evidence="1" id="KW-0732">Signal</keyword>
<reference evidence="4 5" key="1">
    <citation type="submission" date="2021-03" db="EMBL/GenBank/DDBJ databases">
        <title>Sequencing the genomes of 1000 actinobacteria strains.</title>
        <authorList>
            <person name="Klenk H.-P."/>
        </authorList>
    </citation>
    <scope>NUCLEOTIDE SEQUENCE [LARGE SCALE GENOMIC DNA]</scope>
    <source>
        <strain evidence="4 5">DSM 14564</strain>
    </source>
</reference>